<keyword evidence="1" id="KW-0175">Coiled coil</keyword>
<evidence type="ECO:0000313" key="4">
    <source>
        <dbReference type="EMBL" id="MFD1384049.1"/>
    </source>
</evidence>
<name>A0ABW4B3F3_9GAMM</name>
<dbReference type="Proteomes" id="UP001597059">
    <property type="component" value="Unassembled WGS sequence"/>
</dbReference>
<proteinExistence type="predicted"/>
<gene>
    <name evidence="4" type="ORF">ACFQ45_11750</name>
</gene>
<keyword evidence="3" id="KW-0472">Membrane</keyword>
<feature type="coiled-coil region" evidence="1">
    <location>
        <begin position="381"/>
        <end position="500"/>
    </location>
</feature>
<comment type="caution">
    <text evidence="4">The sequence shown here is derived from an EMBL/GenBank/DDBJ whole genome shotgun (WGS) entry which is preliminary data.</text>
</comment>
<feature type="coiled-coil region" evidence="1">
    <location>
        <begin position="165"/>
        <end position="223"/>
    </location>
</feature>
<accession>A0ABW4B3F3</accession>
<organism evidence="4 5">
    <name type="scientific">Rhodanobacter aciditrophus</name>
    <dbReference type="NCBI Taxonomy" id="1623218"/>
    <lineage>
        <taxon>Bacteria</taxon>
        <taxon>Pseudomonadati</taxon>
        <taxon>Pseudomonadota</taxon>
        <taxon>Gammaproteobacteria</taxon>
        <taxon>Lysobacterales</taxon>
        <taxon>Rhodanobacteraceae</taxon>
        <taxon>Rhodanobacter</taxon>
    </lineage>
</organism>
<evidence type="ECO:0000256" key="2">
    <source>
        <dbReference type="SAM" id="MobiDB-lite"/>
    </source>
</evidence>
<evidence type="ECO:0000313" key="5">
    <source>
        <dbReference type="Proteomes" id="UP001597059"/>
    </source>
</evidence>
<feature type="region of interest" description="Disordered" evidence="2">
    <location>
        <begin position="37"/>
        <end position="59"/>
    </location>
</feature>
<dbReference type="RefSeq" id="WP_377367897.1">
    <property type="nucleotide sequence ID" value="NZ_JBHTMN010000012.1"/>
</dbReference>
<keyword evidence="3" id="KW-0812">Transmembrane</keyword>
<feature type="transmembrane region" description="Helical" evidence="3">
    <location>
        <begin position="6"/>
        <end position="25"/>
    </location>
</feature>
<keyword evidence="5" id="KW-1185">Reference proteome</keyword>
<evidence type="ECO:0000256" key="1">
    <source>
        <dbReference type="SAM" id="Coils"/>
    </source>
</evidence>
<feature type="coiled-coil region" evidence="1">
    <location>
        <begin position="249"/>
        <end position="343"/>
    </location>
</feature>
<dbReference type="EMBL" id="JBHTMN010000012">
    <property type="protein sequence ID" value="MFD1384049.1"/>
    <property type="molecule type" value="Genomic_DNA"/>
</dbReference>
<sequence length="506" mass="57759">MEKWTVWILLEATTVFIATFLFLMWRIHALKRTPLTSSNQEEQIDKNTDSPSTNEDEPETINPYRLFASKLDAQANDTADRLAMLRDSDDLRAVTELKLWGTLVKAERAIVLNDASQNPQIILNRFMATIIQSLEVVQAKNLNKHAISKNLEDLDAEFIQASEILISKESLLENQKALHEQLRENIDRADKKLKKLGVKTIELERLIHELETLKSHIKTLEQSSDQSFEITAPSKAEIEHHNHHAARHLHKLQRLSERQQAIIDQLQAQLVDNQTNPTEREEVSHLALKRMERMAAESNSLIGQLQAELESANLSINSLKEEIHSKDTQLKELDEKIKAAEGNGALDGFLALHSDKQTTLESIIGNLSSIKNTSPESDSTLSKQEKEVKNLEHMLKESETCVQLLAQELDSAEKANENLREQVETKMREKALESDEPNPLKELEKLRENNRDLVSKVSKIKESLLSQVSESAEKDLRNTYNKKSLELDRLQLAYSDLERKYLGTLR</sequence>
<evidence type="ECO:0000256" key="3">
    <source>
        <dbReference type="SAM" id="Phobius"/>
    </source>
</evidence>
<protein>
    <submittedName>
        <fullName evidence="4">Uncharacterized protein</fullName>
    </submittedName>
</protein>
<reference evidence="5" key="1">
    <citation type="journal article" date="2019" name="Int. J. Syst. Evol. Microbiol.">
        <title>The Global Catalogue of Microorganisms (GCM) 10K type strain sequencing project: providing services to taxonomists for standard genome sequencing and annotation.</title>
        <authorList>
            <consortium name="The Broad Institute Genomics Platform"/>
            <consortium name="The Broad Institute Genome Sequencing Center for Infectious Disease"/>
            <person name="Wu L."/>
            <person name="Ma J."/>
        </authorList>
    </citation>
    <scope>NUCLEOTIDE SEQUENCE [LARGE SCALE GENOMIC DNA]</scope>
    <source>
        <strain evidence="5">JCM 30774</strain>
    </source>
</reference>
<keyword evidence="3" id="KW-1133">Transmembrane helix</keyword>